<dbReference type="GO" id="GO:0005886">
    <property type="term" value="C:plasma membrane"/>
    <property type="evidence" value="ECO:0007669"/>
    <property type="project" value="UniProtKB-SubCell"/>
</dbReference>
<comment type="subcellular location">
    <subcellularLocation>
        <location evidence="1">Cell membrane</location>
    </subcellularLocation>
</comment>
<feature type="compositionally biased region" description="Low complexity" evidence="8">
    <location>
        <begin position="55"/>
        <end position="66"/>
    </location>
</feature>
<evidence type="ECO:0000256" key="9">
    <source>
        <dbReference type="SAM" id="Phobius"/>
    </source>
</evidence>
<evidence type="ECO:0000256" key="1">
    <source>
        <dbReference type="ARBA" id="ARBA00004236"/>
    </source>
</evidence>
<evidence type="ECO:0000256" key="6">
    <source>
        <dbReference type="ARBA" id="ARBA00023118"/>
    </source>
</evidence>
<evidence type="ECO:0000256" key="3">
    <source>
        <dbReference type="ARBA" id="ARBA00022692"/>
    </source>
</evidence>
<dbReference type="Proteomes" id="UP001139193">
    <property type="component" value="Unassembled WGS sequence"/>
</dbReference>
<proteinExistence type="predicted"/>
<sequence>MEEITPESAETDAAAAASAPVQPTTTPAPAAPERPAPPTAEIAAAPVLSVHPGHQPSAADSPPAAEAEAENKDKQEKKDLAEDDKPAKAKASNLVKAAQAYVTEQFTGISPKLTYHALAHTEAVVKECRALAPAANLSADDTEALLIAAWFHDTGYLDVYDGHEFRSAEHAADWLKQQNVPAARMQLIETLIKATHRDSKPETELEKLLVDADMSNLARDDYRSRAELLRTEWELVLDKTYDTQEWAELQLNFMLAHKYLSEAGKERYKKALKKNIEDQRDYLKKKEKKDKKKTKEKSDTFAEPKRGIETMFRTMYSNHMKLSDMADKKASMMIQLNAVLISVIITYLGAKMGKAGALSPLMGNNPVLAIPVSILLVTALGSVTTAILSAQPDVTSFAWLKKSPEIATNRRVNLLFFGQFTKLKLDNFQSGMRELMRQKDLLYTNMVTDIYYLGEVLTRKYRLLRTSYTIFLVGIILTALSFGIALLYKS</sequence>
<keyword evidence="7 9" id="KW-0472">Membrane</keyword>
<feature type="compositionally biased region" description="Low complexity" evidence="8">
    <location>
        <begin position="1"/>
        <end position="28"/>
    </location>
</feature>
<evidence type="ECO:0000259" key="10">
    <source>
        <dbReference type="Pfam" id="PF01966"/>
    </source>
</evidence>
<feature type="transmembrane region" description="Helical" evidence="9">
    <location>
        <begin position="368"/>
        <end position="390"/>
    </location>
</feature>
<dbReference type="InterPro" id="IPR043760">
    <property type="entry name" value="PycTM_dom"/>
</dbReference>
<dbReference type="SUPFAM" id="SSF109604">
    <property type="entry name" value="HD-domain/PDEase-like"/>
    <property type="match status" value="1"/>
</dbReference>
<dbReference type="Gene3D" id="1.10.3210.10">
    <property type="entry name" value="Hypothetical protein af1432"/>
    <property type="match status" value="1"/>
</dbReference>
<feature type="compositionally biased region" description="Pro residues" evidence="8">
    <location>
        <begin position="29"/>
        <end position="38"/>
    </location>
</feature>
<dbReference type="InterPro" id="IPR006674">
    <property type="entry name" value="HD_domain"/>
</dbReference>
<protein>
    <submittedName>
        <fullName evidence="12">DUF5706 domain-containing protein</fullName>
    </submittedName>
</protein>
<dbReference type="EMBL" id="JALBGC010000003">
    <property type="protein sequence ID" value="MCI1187779.1"/>
    <property type="molecule type" value="Genomic_DNA"/>
</dbReference>
<keyword evidence="4" id="KW-0547">Nucleotide-binding</keyword>
<name>A0A9X2AIH8_9BACT</name>
<evidence type="ECO:0000259" key="11">
    <source>
        <dbReference type="Pfam" id="PF18967"/>
    </source>
</evidence>
<evidence type="ECO:0000256" key="5">
    <source>
        <dbReference type="ARBA" id="ARBA00022989"/>
    </source>
</evidence>
<dbReference type="CDD" id="cd00077">
    <property type="entry name" value="HDc"/>
    <property type="match status" value="1"/>
</dbReference>
<feature type="transmembrane region" description="Helical" evidence="9">
    <location>
        <begin position="330"/>
        <end position="348"/>
    </location>
</feature>
<dbReference type="AlphaFoldDB" id="A0A9X2AIH8"/>
<gene>
    <name evidence="12" type="ORF">MON38_10140</name>
</gene>
<keyword evidence="5 9" id="KW-1133">Transmembrane helix</keyword>
<organism evidence="12 13">
    <name type="scientific">Hymenobacter cyanobacteriorum</name>
    <dbReference type="NCBI Taxonomy" id="2926463"/>
    <lineage>
        <taxon>Bacteria</taxon>
        <taxon>Pseudomonadati</taxon>
        <taxon>Bacteroidota</taxon>
        <taxon>Cytophagia</taxon>
        <taxon>Cytophagales</taxon>
        <taxon>Hymenobacteraceae</taxon>
        <taxon>Hymenobacter</taxon>
    </lineage>
</organism>
<dbReference type="GO" id="GO:0051607">
    <property type="term" value="P:defense response to virus"/>
    <property type="evidence" value="ECO:0007669"/>
    <property type="project" value="UniProtKB-KW"/>
</dbReference>
<evidence type="ECO:0000256" key="4">
    <source>
        <dbReference type="ARBA" id="ARBA00022741"/>
    </source>
</evidence>
<evidence type="ECO:0000256" key="8">
    <source>
        <dbReference type="SAM" id="MobiDB-lite"/>
    </source>
</evidence>
<feature type="compositionally biased region" description="Basic and acidic residues" evidence="8">
    <location>
        <begin position="69"/>
        <end position="87"/>
    </location>
</feature>
<evidence type="ECO:0000256" key="2">
    <source>
        <dbReference type="ARBA" id="ARBA00022475"/>
    </source>
</evidence>
<feature type="transmembrane region" description="Helical" evidence="9">
    <location>
        <begin position="468"/>
        <end position="488"/>
    </location>
</feature>
<dbReference type="Pfam" id="PF01966">
    <property type="entry name" value="HD"/>
    <property type="match status" value="1"/>
</dbReference>
<dbReference type="RefSeq" id="WP_241936053.1">
    <property type="nucleotide sequence ID" value="NZ_JALBGC010000003.1"/>
</dbReference>
<dbReference type="Pfam" id="PF18967">
    <property type="entry name" value="PycTM"/>
    <property type="match status" value="1"/>
</dbReference>
<keyword evidence="6" id="KW-0051">Antiviral defense</keyword>
<feature type="domain" description="HD" evidence="10">
    <location>
        <begin position="119"/>
        <end position="213"/>
    </location>
</feature>
<evidence type="ECO:0000313" key="13">
    <source>
        <dbReference type="Proteomes" id="UP001139193"/>
    </source>
</evidence>
<keyword evidence="2" id="KW-1003">Cell membrane</keyword>
<accession>A0A9X2AIH8</accession>
<dbReference type="InterPro" id="IPR009218">
    <property type="entry name" value="HD_phosphohydro"/>
</dbReference>
<comment type="caution">
    <text evidence="12">The sequence shown here is derived from an EMBL/GenBank/DDBJ whole genome shotgun (WGS) entry which is preliminary data.</text>
</comment>
<reference evidence="12" key="1">
    <citation type="submission" date="2022-03" db="EMBL/GenBank/DDBJ databases">
        <title>Bacterial whole genome sequence for Hymenobacter sp. DH14.</title>
        <authorList>
            <person name="Le V."/>
        </authorList>
    </citation>
    <scope>NUCLEOTIDE SEQUENCE</scope>
    <source>
        <strain evidence="12">DH14</strain>
    </source>
</reference>
<evidence type="ECO:0000256" key="7">
    <source>
        <dbReference type="ARBA" id="ARBA00023136"/>
    </source>
</evidence>
<keyword evidence="3 9" id="KW-0812">Transmembrane</keyword>
<evidence type="ECO:0000313" key="12">
    <source>
        <dbReference type="EMBL" id="MCI1187779.1"/>
    </source>
</evidence>
<dbReference type="PANTHER" id="PTHR21174">
    <property type="match status" value="1"/>
</dbReference>
<feature type="domain" description="Pycsar effector protein" evidence="11">
    <location>
        <begin position="311"/>
        <end position="482"/>
    </location>
</feature>
<keyword evidence="13" id="KW-1185">Reference proteome</keyword>
<dbReference type="InterPro" id="IPR003607">
    <property type="entry name" value="HD/PDEase_dom"/>
</dbReference>
<dbReference type="PANTHER" id="PTHR21174:SF0">
    <property type="entry name" value="HD PHOSPHOHYDROLASE FAMILY PROTEIN-RELATED"/>
    <property type="match status" value="1"/>
</dbReference>
<feature type="region of interest" description="Disordered" evidence="8">
    <location>
        <begin position="1"/>
        <end position="88"/>
    </location>
</feature>
<dbReference type="GO" id="GO:0000166">
    <property type="term" value="F:nucleotide binding"/>
    <property type="evidence" value="ECO:0007669"/>
    <property type="project" value="UniProtKB-KW"/>
</dbReference>